<dbReference type="AlphaFoldDB" id="A0A9D9H3L2"/>
<accession>A0A9D9H3L2</accession>
<reference evidence="1" key="2">
    <citation type="journal article" date="2021" name="PeerJ">
        <title>Extensive microbial diversity within the chicken gut microbiome revealed by metagenomics and culture.</title>
        <authorList>
            <person name="Gilroy R."/>
            <person name="Ravi A."/>
            <person name="Getino M."/>
            <person name="Pursley I."/>
            <person name="Horton D.L."/>
            <person name="Alikhan N.F."/>
            <person name="Baker D."/>
            <person name="Gharbi K."/>
            <person name="Hall N."/>
            <person name="Watson M."/>
            <person name="Adriaenssens E.M."/>
            <person name="Foster-Nyarko E."/>
            <person name="Jarju S."/>
            <person name="Secka A."/>
            <person name="Antonio M."/>
            <person name="Oren A."/>
            <person name="Chaudhuri R.R."/>
            <person name="La Ragione R."/>
            <person name="Hildebrand F."/>
            <person name="Pallen M.J."/>
        </authorList>
    </citation>
    <scope>NUCLEOTIDE SEQUENCE</scope>
    <source>
        <strain evidence="1">G3-4614</strain>
    </source>
</reference>
<dbReference type="Proteomes" id="UP000823636">
    <property type="component" value="Unassembled WGS sequence"/>
</dbReference>
<organism evidence="1 2">
    <name type="scientific">Candidatus Caccoplasma merdipullorum</name>
    <dbReference type="NCBI Taxonomy" id="2840718"/>
    <lineage>
        <taxon>Bacteria</taxon>
        <taxon>Pseudomonadati</taxon>
        <taxon>Bacteroidota</taxon>
        <taxon>Bacteroidia</taxon>
        <taxon>Bacteroidales</taxon>
        <taxon>Bacteroidaceae</taxon>
        <taxon>Bacteroidaceae incertae sedis</taxon>
        <taxon>Candidatus Caccoplasma</taxon>
    </lineage>
</organism>
<proteinExistence type="predicted"/>
<gene>
    <name evidence="1" type="ORF">IAC54_03010</name>
</gene>
<evidence type="ECO:0000313" key="1">
    <source>
        <dbReference type="EMBL" id="MBO8437855.1"/>
    </source>
</evidence>
<evidence type="ECO:0008006" key="3">
    <source>
        <dbReference type="Google" id="ProtNLM"/>
    </source>
</evidence>
<reference evidence="1" key="1">
    <citation type="submission" date="2020-10" db="EMBL/GenBank/DDBJ databases">
        <authorList>
            <person name="Gilroy R."/>
        </authorList>
    </citation>
    <scope>NUCLEOTIDE SEQUENCE</scope>
    <source>
        <strain evidence="1">G3-4614</strain>
    </source>
</reference>
<evidence type="ECO:0000313" key="2">
    <source>
        <dbReference type="Proteomes" id="UP000823636"/>
    </source>
</evidence>
<protein>
    <recommendedName>
        <fullName evidence="3">ATP-grasp domain-containing protein</fullName>
    </recommendedName>
</protein>
<dbReference type="EMBL" id="JADIMW010000028">
    <property type="protein sequence ID" value="MBO8437855.1"/>
    <property type="molecule type" value="Genomic_DNA"/>
</dbReference>
<dbReference type="SUPFAM" id="SSF56059">
    <property type="entry name" value="Glutathione synthetase ATP-binding domain-like"/>
    <property type="match status" value="1"/>
</dbReference>
<sequence length="290" mass="32574">MTTCKPTIAAVYRSHEHSPNLTDADSRIINAASIKLQERGYAIHRYTEAQFIETDITEPAIINMCRKPRSIEKLCRLEAEGKTVINPGHAIRKCTKRKLWEISTANNIETPATVIVGSTDTTLPFSGTFRPCWLKLPDESVTDKDDIIYAGTPAEYREALTRYHSRAINEVLVCEHLEGDLLKFYAVSGDRYLYTLYPKQSGYSKFGYEANNSDVKFYPYKTERLKEICNIMSRETGITVFGGDCIITPDGKINIIDLNDWPSFSPCAEEASEAIAAAVAETIETTQHAR</sequence>
<name>A0A9D9H3L2_9BACT</name>
<comment type="caution">
    <text evidence="1">The sequence shown here is derived from an EMBL/GenBank/DDBJ whole genome shotgun (WGS) entry which is preliminary data.</text>
</comment>
<dbReference type="Gene3D" id="3.30.470.20">
    <property type="entry name" value="ATP-grasp fold, B domain"/>
    <property type="match status" value="1"/>
</dbReference>